<dbReference type="RefSeq" id="WP_377255679.1">
    <property type="nucleotide sequence ID" value="NZ_JBHLUH010000059.1"/>
</dbReference>
<evidence type="ECO:0000313" key="2">
    <source>
        <dbReference type="Proteomes" id="UP001589867"/>
    </source>
</evidence>
<dbReference type="Proteomes" id="UP001589867">
    <property type="component" value="Unassembled WGS sequence"/>
</dbReference>
<protein>
    <submittedName>
        <fullName evidence="1">Uncharacterized protein</fullName>
    </submittedName>
</protein>
<dbReference type="EMBL" id="JBHLUH010000059">
    <property type="protein sequence ID" value="MFC0531369.1"/>
    <property type="molecule type" value="Genomic_DNA"/>
</dbReference>
<evidence type="ECO:0000313" key="1">
    <source>
        <dbReference type="EMBL" id="MFC0531369.1"/>
    </source>
</evidence>
<keyword evidence="2" id="KW-1185">Reference proteome</keyword>
<comment type="caution">
    <text evidence="1">The sequence shown here is derived from an EMBL/GenBank/DDBJ whole genome shotgun (WGS) entry which is preliminary data.</text>
</comment>
<name>A0ABV6M9W1_9ACTN</name>
<gene>
    <name evidence="1" type="ORF">ACFFIA_27370</name>
</gene>
<proteinExistence type="predicted"/>
<reference evidence="1 2" key="1">
    <citation type="submission" date="2024-09" db="EMBL/GenBank/DDBJ databases">
        <authorList>
            <person name="Sun Q."/>
            <person name="Mori K."/>
        </authorList>
    </citation>
    <scope>NUCLEOTIDE SEQUENCE [LARGE SCALE GENOMIC DNA]</scope>
    <source>
        <strain evidence="1 2">TBRC 3947</strain>
    </source>
</reference>
<accession>A0ABV6M9W1</accession>
<organism evidence="1 2">
    <name type="scientific">Phytohabitans kaempferiae</name>
    <dbReference type="NCBI Taxonomy" id="1620943"/>
    <lineage>
        <taxon>Bacteria</taxon>
        <taxon>Bacillati</taxon>
        <taxon>Actinomycetota</taxon>
        <taxon>Actinomycetes</taxon>
        <taxon>Micromonosporales</taxon>
        <taxon>Micromonosporaceae</taxon>
    </lineage>
</organism>
<sequence>MIADDELALAIEGRPHCRPDGEHAAIYQPPGAAGHVKLRRIA</sequence>